<dbReference type="GO" id="GO:0005524">
    <property type="term" value="F:ATP binding"/>
    <property type="evidence" value="ECO:0007669"/>
    <property type="project" value="UniProtKB-KW"/>
</dbReference>
<dbReference type="GO" id="GO:0016887">
    <property type="term" value="F:ATP hydrolysis activity"/>
    <property type="evidence" value="ECO:0007669"/>
    <property type="project" value="TreeGrafter"/>
</dbReference>
<protein>
    <recommendedName>
        <fullName evidence="5">Bacterial type II secretion system protein E domain-containing protein</fullName>
    </recommendedName>
</protein>
<keyword evidence="3" id="KW-0067">ATP-binding</keyword>
<evidence type="ECO:0000313" key="7">
    <source>
        <dbReference type="Proteomes" id="UP000318199"/>
    </source>
</evidence>
<dbReference type="OrthoDB" id="5790493at2"/>
<evidence type="ECO:0000256" key="1">
    <source>
        <dbReference type="ARBA" id="ARBA00006611"/>
    </source>
</evidence>
<gene>
    <name evidence="6" type="ORF">FN976_10960</name>
</gene>
<dbReference type="Proteomes" id="UP000318199">
    <property type="component" value="Unassembled WGS sequence"/>
</dbReference>
<dbReference type="Pfam" id="PF00437">
    <property type="entry name" value="T2SSE"/>
    <property type="match status" value="1"/>
</dbReference>
<dbReference type="InterPro" id="IPR027417">
    <property type="entry name" value="P-loop_NTPase"/>
</dbReference>
<name>A0A562ZS58_9BURK</name>
<dbReference type="PANTHER" id="PTHR30258">
    <property type="entry name" value="TYPE II SECRETION SYSTEM PROTEIN GSPE-RELATED"/>
    <property type="match status" value="1"/>
</dbReference>
<dbReference type="Gene3D" id="3.30.450.90">
    <property type="match status" value="1"/>
</dbReference>
<organism evidence="6 7">
    <name type="scientific">Caenimonas sedimenti</name>
    <dbReference type="NCBI Taxonomy" id="2596921"/>
    <lineage>
        <taxon>Bacteria</taxon>
        <taxon>Pseudomonadati</taxon>
        <taxon>Pseudomonadota</taxon>
        <taxon>Betaproteobacteria</taxon>
        <taxon>Burkholderiales</taxon>
        <taxon>Comamonadaceae</taxon>
        <taxon>Caenimonas</taxon>
    </lineage>
</organism>
<evidence type="ECO:0000256" key="4">
    <source>
        <dbReference type="SAM" id="MobiDB-lite"/>
    </source>
</evidence>
<comment type="similarity">
    <text evidence="1">Belongs to the GSP E family.</text>
</comment>
<dbReference type="SUPFAM" id="SSF52540">
    <property type="entry name" value="P-loop containing nucleoside triphosphate hydrolases"/>
    <property type="match status" value="1"/>
</dbReference>
<evidence type="ECO:0000313" key="6">
    <source>
        <dbReference type="EMBL" id="TWO71430.1"/>
    </source>
</evidence>
<dbReference type="Gene3D" id="3.40.50.300">
    <property type="entry name" value="P-loop containing nucleotide triphosphate hydrolases"/>
    <property type="match status" value="1"/>
</dbReference>
<dbReference type="InterPro" id="IPR001482">
    <property type="entry name" value="T2SS/T4SS_dom"/>
</dbReference>
<evidence type="ECO:0000256" key="2">
    <source>
        <dbReference type="ARBA" id="ARBA00022741"/>
    </source>
</evidence>
<reference evidence="6 7" key="1">
    <citation type="submission" date="2019-07" db="EMBL/GenBank/DDBJ databases">
        <title>Caenimonas sedimenti sp. nov., isolated from activated sludge.</title>
        <authorList>
            <person name="Xu J."/>
        </authorList>
    </citation>
    <scope>NUCLEOTIDE SEQUENCE [LARGE SCALE GENOMIC DNA]</scope>
    <source>
        <strain evidence="6 7">HX-9-20</strain>
    </source>
</reference>
<proteinExistence type="inferred from homology"/>
<evidence type="ECO:0000256" key="3">
    <source>
        <dbReference type="ARBA" id="ARBA00022840"/>
    </source>
</evidence>
<keyword evidence="2" id="KW-0547">Nucleotide-binding</keyword>
<dbReference type="PROSITE" id="PS00662">
    <property type="entry name" value="T2SP_E"/>
    <property type="match status" value="1"/>
</dbReference>
<dbReference type="GO" id="GO:0005886">
    <property type="term" value="C:plasma membrane"/>
    <property type="evidence" value="ECO:0007669"/>
    <property type="project" value="TreeGrafter"/>
</dbReference>
<evidence type="ECO:0000259" key="5">
    <source>
        <dbReference type="PROSITE" id="PS00662"/>
    </source>
</evidence>
<sequence length="596" mass="65908">MDFSGFFTSRRRPTESEVDRVRAKTARLAPAPALRIEGGGLHGEFADTVTGTVDEEIIDMRDLPSGKFVTMAEMGLDSMWQSKLAIIQTSEVAFLLVTPAAYSRPAMFETMKRLKASNRAVNVKRISKQLLEAVVERHVKDSRATAGPDTEVEVDAKDLIRRALELRTSDVHIEARSEYAEVKFRIAGKLIDQPQISQNAAHNLCSVLYNNHADSGSKGVSWTHETVLDTSIDWKLEVQGQMKSVQIRFSSGPIHPQGNFHAVMRLLTMEAAEVPLKDVGYTPGQYRAIERGLIGAQGLVLLVGPTNSGKSTSMQAMLSRTRERRGNIKTITIEKPVEYLIPGACQMPVADDRDGIAKKGDGSIYNAFIKGTLRQDPDVVMVGEIRDHEEAASVKNLVIAGRKLFTTLHVFKATAVFERLRQLGVPEDVLYMEGFISVVIFQRLVPNLCDCALPWDEAVANGYIDDEDLIERVHRISEPHHNVRYRNPAGCAHCRGTGTKGRSICAEVLVPDEDFLGYLRAGNRLAALAHWFQDQELSIDGLGPTAICHAISKIRNGIHDPRDVEEQVTELAIPRVQASSPAAASEQRPFRMGRSN</sequence>
<dbReference type="AlphaFoldDB" id="A0A562ZS58"/>
<feature type="region of interest" description="Disordered" evidence="4">
    <location>
        <begin position="575"/>
        <end position="596"/>
    </location>
</feature>
<dbReference type="PANTHER" id="PTHR30258:SF1">
    <property type="entry name" value="PROTEIN TRANSPORT PROTEIN HOFB HOMOLOG"/>
    <property type="match status" value="1"/>
</dbReference>
<keyword evidence="7" id="KW-1185">Reference proteome</keyword>
<accession>A0A562ZS58</accession>
<comment type="caution">
    <text evidence="6">The sequence shown here is derived from an EMBL/GenBank/DDBJ whole genome shotgun (WGS) entry which is preliminary data.</text>
</comment>
<feature type="domain" description="Bacterial type II secretion system protein E" evidence="5">
    <location>
        <begin position="373"/>
        <end position="387"/>
    </location>
</feature>
<dbReference type="EMBL" id="VOBQ01000008">
    <property type="protein sequence ID" value="TWO71430.1"/>
    <property type="molecule type" value="Genomic_DNA"/>
</dbReference>
<dbReference type="RefSeq" id="WP_145893041.1">
    <property type="nucleotide sequence ID" value="NZ_VOBQ01000008.1"/>
</dbReference>